<dbReference type="Proteomes" id="UP000221165">
    <property type="component" value="Unassembled WGS sequence"/>
</dbReference>
<dbReference type="EMBL" id="MIGC01003153">
    <property type="protein sequence ID" value="PHJ19869.1"/>
    <property type="molecule type" value="Genomic_DNA"/>
</dbReference>
<keyword evidence="3" id="KW-0819">tRNA processing</keyword>
<organism evidence="10 11">
    <name type="scientific">Cystoisospora suis</name>
    <dbReference type="NCBI Taxonomy" id="483139"/>
    <lineage>
        <taxon>Eukaryota</taxon>
        <taxon>Sar</taxon>
        <taxon>Alveolata</taxon>
        <taxon>Apicomplexa</taxon>
        <taxon>Conoidasida</taxon>
        <taxon>Coccidia</taxon>
        <taxon>Eucoccidiorida</taxon>
        <taxon>Eimeriorina</taxon>
        <taxon>Sarcocystidae</taxon>
        <taxon>Cystoisospora</taxon>
    </lineage>
</organism>
<reference evidence="10 11" key="1">
    <citation type="journal article" date="2017" name="Int. J. Parasitol.">
        <title>The genome of the protozoan parasite Cystoisospora suis and a reverse vaccinology approach to identify vaccine candidates.</title>
        <authorList>
            <person name="Palmieri N."/>
            <person name="Shrestha A."/>
            <person name="Ruttkowski B."/>
            <person name="Beck T."/>
            <person name="Vogl C."/>
            <person name="Tomley F."/>
            <person name="Blake D.P."/>
            <person name="Joachim A."/>
        </authorList>
    </citation>
    <scope>NUCLEOTIDE SEQUENCE [LARGE SCALE GENOMIC DNA]</scope>
    <source>
        <strain evidence="10 11">Wien I</strain>
    </source>
</reference>
<evidence type="ECO:0000313" key="11">
    <source>
        <dbReference type="Proteomes" id="UP000221165"/>
    </source>
</evidence>
<evidence type="ECO:0000256" key="9">
    <source>
        <dbReference type="SAM" id="Phobius"/>
    </source>
</evidence>
<keyword evidence="9" id="KW-1133">Transmembrane helix</keyword>
<dbReference type="GO" id="GO:0005524">
    <property type="term" value="F:ATP binding"/>
    <property type="evidence" value="ECO:0007669"/>
    <property type="project" value="UniProtKB-KW"/>
</dbReference>
<feature type="region of interest" description="Disordered" evidence="8">
    <location>
        <begin position="1012"/>
        <end position="1032"/>
    </location>
</feature>
<keyword evidence="5" id="KW-0067">ATP-binding</keyword>
<keyword evidence="11" id="KW-1185">Reference proteome</keyword>
<feature type="region of interest" description="Disordered" evidence="8">
    <location>
        <begin position="501"/>
        <end position="577"/>
    </location>
</feature>
<evidence type="ECO:0000256" key="6">
    <source>
        <dbReference type="ARBA" id="ARBA00022884"/>
    </source>
</evidence>
<dbReference type="SUPFAM" id="SSF52402">
    <property type="entry name" value="Adenine nucleotide alpha hydrolases-like"/>
    <property type="match status" value="2"/>
</dbReference>
<feature type="transmembrane region" description="Helical" evidence="9">
    <location>
        <begin position="31"/>
        <end position="50"/>
    </location>
</feature>
<feature type="region of interest" description="Disordered" evidence="8">
    <location>
        <begin position="1200"/>
        <end position="1239"/>
    </location>
</feature>
<feature type="compositionally biased region" description="Basic and acidic residues" evidence="8">
    <location>
        <begin position="556"/>
        <end position="577"/>
    </location>
</feature>
<dbReference type="PANTHER" id="PTHR43052">
    <property type="match status" value="1"/>
</dbReference>
<keyword evidence="9" id="KW-0472">Membrane</keyword>
<feature type="compositionally biased region" description="Basic and acidic residues" evidence="8">
    <location>
        <begin position="785"/>
        <end position="803"/>
    </location>
</feature>
<dbReference type="RefSeq" id="XP_067921561.1">
    <property type="nucleotide sequence ID" value="XM_068066464.1"/>
</dbReference>
<dbReference type="Gene3D" id="3.40.50.620">
    <property type="entry name" value="HUPs"/>
    <property type="match status" value="2"/>
</dbReference>
<feature type="region of interest" description="Disordered" evidence="8">
    <location>
        <begin position="410"/>
        <end position="453"/>
    </location>
</feature>
<evidence type="ECO:0000313" key="10">
    <source>
        <dbReference type="EMBL" id="PHJ19869.1"/>
    </source>
</evidence>
<feature type="transmembrane region" description="Helical" evidence="9">
    <location>
        <begin position="6"/>
        <end position="24"/>
    </location>
</feature>
<keyword evidence="6" id="KW-0694">RNA-binding</keyword>
<dbReference type="AlphaFoldDB" id="A0A2C6KS94"/>
<dbReference type="GO" id="GO:0000049">
    <property type="term" value="F:tRNA binding"/>
    <property type="evidence" value="ECO:0007669"/>
    <property type="project" value="UniProtKB-KW"/>
</dbReference>
<evidence type="ECO:0000256" key="7">
    <source>
        <dbReference type="ARBA" id="ARBA00023157"/>
    </source>
</evidence>
<evidence type="ECO:0000256" key="3">
    <source>
        <dbReference type="ARBA" id="ARBA00022694"/>
    </source>
</evidence>
<name>A0A2C6KS94_9APIC</name>
<sequence length="1263" mass="143197">MHAAVLQSTALPIVLLSLLVYVFVRRFSFSFSFYVILHVLLSLSVSVIGLELTKRLFHHDCSGVHTPRRPSTPFVQIQRQSQNLISPSFFHSSRRHLSPSYTTSSSLISSSSSSPSILSFSSSFSQSRLPTHSQFLTPSLSDPLRGRQSPSVCKNLFFLSSFPSWVHKRVSRVASFSPCSSSSSSSSSPSHLHKRVLSSPSFFFESNRKGGVYTLEKRRSSSRQLPSFSRIIQKTPENKPSQSYSFISHPFISLQPFFTSFLSPLIACKTSSSSSSPPRHSFVTHKPHQTQNVSISQGIVSLSLSPRPVFFFGTVFLSHPHLPRHRIPTPPSYKECTRASTQLLTSSITPSSQDGHYLVQHVNEKSESSTERKPFPPRLLRLLQALRDQRTVKECLDLLLSYGSRLPKPGEDRGRGFSSLSSSVSQRKEERIERSDEKDGRQNTITLSTLEEGTASNRNEKTLLSSSSSCDSSWWIERIDSCSAFVLLNVQLLPYPYRRAHDEDQKKEKKREEEEKATVEREDSSCVKEDEKEEEDLTKEEEKDDRTECGPLNGVERQEERCQQEEKEGEDGRDYREAKKRQGIFEELDKVPRRSFLSPVTDEEEDEDIRCLTAQQPRKPKVYVHLKSWSDSALLRGWLYILQEGLSNTEHSAEEVLELEVKEVLKAAGITPQSHHQVQADNRISGVRTVANESFPKSSITIPEDVEPWVRQAKQWKGKGLSSRKDFSSLLINAPFLSSEEKKTEKQDLSMLTPGRIEVEEEEQGENKETNSSAEDLAEGFEEREEQKEGVEKGQIRTDRGQREGSGQTKKGEDERHEEDERDHKEDLKQEDIRRLLLPIGFVPVFKSIQREVHRQLADLSGVRTPSNPVCRLAAGVVDEPTNDGNADASSGVPSSHHVKSSTSPLVKTYPSSSSSILSSPSSSFSPSSSCSSVSRSSVLRRFRFPLPRVSTPSKGHGREEVAVLLSGGVDSSVSLRLLQEQGYRVRAYFIKIWLPEELLLLRRIQGEHRSTPRHFTRSSSSFSLSKDGQPFPVAMKANQRNEGQLVKEEGENVEAIDEEEKKTQESCCSVSRDKREEEERRQTTPMMMNVEDRSRHSRSRERICGVWEKDYQSAKDVCDQLNVRLNVLPLQEAYWDRVVHQMLKDAKSGLTPNPDWWCNKRVKFGRFVDLLDSQDQAFLDLPSIASGHYARVLDDGDIQKEDEEEEEGRAPRPPGGRESTRRRRRLFRGKDPRKDQSYFLSGLTAQQLSRLITPVGNLHKFE</sequence>
<feature type="compositionally biased region" description="Basic and acidic residues" evidence="8">
    <location>
        <begin position="1072"/>
        <end position="1083"/>
    </location>
</feature>
<keyword evidence="7" id="KW-1015">Disulfide bond</keyword>
<keyword evidence="9" id="KW-0812">Transmembrane</keyword>
<accession>A0A2C6KS94</accession>
<dbReference type="OrthoDB" id="333407at2759"/>
<feature type="region of interest" description="Disordered" evidence="8">
    <location>
        <begin position="878"/>
        <end position="913"/>
    </location>
</feature>
<keyword evidence="4" id="KW-0547">Nucleotide-binding</keyword>
<proteinExistence type="predicted"/>
<dbReference type="GO" id="GO:0008033">
    <property type="term" value="P:tRNA processing"/>
    <property type="evidence" value="ECO:0007669"/>
    <property type="project" value="UniProtKB-KW"/>
</dbReference>
<feature type="region of interest" description="Disordered" evidence="8">
    <location>
        <begin position="740"/>
        <end position="828"/>
    </location>
</feature>
<evidence type="ECO:0000256" key="8">
    <source>
        <dbReference type="SAM" id="MobiDB-lite"/>
    </source>
</evidence>
<dbReference type="GeneID" id="94429675"/>
<feature type="region of interest" description="Disordered" evidence="8">
    <location>
        <begin position="1049"/>
        <end position="1083"/>
    </location>
</feature>
<dbReference type="InterPro" id="IPR014729">
    <property type="entry name" value="Rossmann-like_a/b/a_fold"/>
</dbReference>
<gene>
    <name evidence="10" type="ORF">CSUI_006301</name>
</gene>
<feature type="compositionally biased region" description="Polar residues" evidence="8">
    <location>
        <begin position="883"/>
        <end position="894"/>
    </location>
</feature>
<dbReference type="PANTHER" id="PTHR43052:SF1">
    <property type="entry name" value="TRNA-5-TAURINOMETHYLURIDINE 2-SULFURTRANSFERASE"/>
    <property type="match status" value="1"/>
</dbReference>
<dbReference type="InterPro" id="IPR051305">
    <property type="entry name" value="tRNA_2-thiouridylase_MnmA"/>
</dbReference>
<protein>
    <submittedName>
        <fullName evidence="10">Trna methyl transferase</fullName>
    </submittedName>
</protein>
<feature type="compositionally biased region" description="Basic and acidic residues" evidence="8">
    <location>
        <begin position="426"/>
        <end position="441"/>
    </location>
</feature>
<evidence type="ECO:0000256" key="2">
    <source>
        <dbReference type="ARBA" id="ARBA00022679"/>
    </source>
</evidence>
<evidence type="ECO:0000256" key="4">
    <source>
        <dbReference type="ARBA" id="ARBA00022741"/>
    </source>
</evidence>
<keyword evidence="2 10" id="KW-0808">Transferase</keyword>
<dbReference type="GO" id="GO:0016740">
    <property type="term" value="F:transferase activity"/>
    <property type="evidence" value="ECO:0007669"/>
    <property type="project" value="UniProtKB-KW"/>
</dbReference>
<feature type="non-terminal residue" evidence="10">
    <location>
        <position position="1263"/>
    </location>
</feature>
<keyword evidence="1" id="KW-0820">tRNA-binding</keyword>
<dbReference type="Pfam" id="PF03054">
    <property type="entry name" value="tRNA_Me_trans"/>
    <property type="match status" value="2"/>
</dbReference>
<feature type="compositionally biased region" description="Polar residues" evidence="8">
    <location>
        <begin position="442"/>
        <end position="453"/>
    </location>
</feature>
<dbReference type="VEuPathDB" id="ToxoDB:CSUI_006301"/>
<feature type="compositionally biased region" description="Basic and acidic residues" evidence="8">
    <location>
        <begin position="501"/>
        <end position="530"/>
    </location>
</feature>
<evidence type="ECO:0000256" key="5">
    <source>
        <dbReference type="ARBA" id="ARBA00022840"/>
    </source>
</evidence>
<comment type="caution">
    <text evidence="10">The sequence shown here is derived from an EMBL/GenBank/DDBJ whole genome shotgun (WGS) entry which is preliminary data.</text>
</comment>
<evidence type="ECO:0000256" key="1">
    <source>
        <dbReference type="ARBA" id="ARBA00022555"/>
    </source>
</evidence>